<evidence type="ECO:0000313" key="4">
    <source>
        <dbReference type="EMBL" id="SHE42503.1"/>
    </source>
</evidence>
<organism evidence="4 5">
    <name type="scientific">Alkalibacter saccharofermentans DSM 14828</name>
    <dbReference type="NCBI Taxonomy" id="1120975"/>
    <lineage>
        <taxon>Bacteria</taxon>
        <taxon>Bacillati</taxon>
        <taxon>Bacillota</taxon>
        <taxon>Clostridia</taxon>
        <taxon>Eubacteriales</taxon>
        <taxon>Eubacteriaceae</taxon>
        <taxon>Alkalibacter</taxon>
    </lineage>
</organism>
<dbReference type="Proteomes" id="UP000184251">
    <property type="component" value="Unassembled WGS sequence"/>
</dbReference>
<sequence>MKITVLLCSHRRNKNTRQMADFFLEHLEEGNDVEFVDLLDKKIEICLACDYCRRHYGHCILKDDMEDVIDIFKNSDLIVLATPLYFNSVTSRFKIFIDRTQILYNAKYNFKDPIFKEKKNVAVLSNGGAPKYPGQFDGIMVELKHFLGNINADVLEYLKYNKTDEVMIRDNKKAVAELKEAGGRVKEKIKLQKP</sequence>
<evidence type="ECO:0000256" key="2">
    <source>
        <dbReference type="ARBA" id="ARBA00022643"/>
    </source>
</evidence>
<feature type="domain" description="NADPH-dependent FMN reductase-like" evidence="3">
    <location>
        <begin position="1"/>
        <end position="110"/>
    </location>
</feature>
<accession>A0A1M4TDI3</accession>
<dbReference type="EMBL" id="FQTU01000002">
    <property type="protein sequence ID" value="SHE42503.1"/>
    <property type="molecule type" value="Genomic_DNA"/>
</dbReference>
<dbReference type="PANTHER" id="PTHR43278:SF1">
    <property type="entry name" value="IRON-SULFUR FLAVOPROTEIN MJ1083"/>
    <property type="match status" value="1"/>
</dbReference>
<evidence type="ECO:0000313" key="5">
    <source>
        <dbReference type="Proteomes" id="UP000184251"/>
    </source>
</evidence>
<dbReference type="Gene3D" id="3.40.50.360">
    <property type="match status" value="1"/>
</dbReference>
<dbReference type="AlphaFoldDB" id="A0A1M4TDI3"/>
<keyword evidence="1" id="KW-0285">Flavoprotein</keyword>
<dbReference type="InterPro" id="IPR051796">
    <property type="entry name" value="ISF_SsuE-like"/>
</dbReference>
<dbReference type="STRING" id="1120975.SAMN02746064_00460"/>
<gene>
    <name evidence="4" type="ORF">SAMN02746064_00460</name>
</gene>
<dbReference type="SUPFAM" id="SSF52218">
    <property type="entry name" value="Flavoproteins"/>
    <property type="match status" value="1"/>
</dbReference>
<evidence type="ECO:0000256" key="1">
    <source>
        <dbReference type="ARBA" id="ARBA00022630"/>
    </source>
</evidence>
<evidence type="ECO:0000259" key="3">
    <source>
        <dbReference type="Pfam" id="PF03358"/>
    </source>
</evidence>
<dbReference type="PANTHER" id="PTHR43278">
    <property type="entry name" value="NAD(P)H-DEPENDENT FMN-CONTAINING OXIDOREDUCTASE YWQN-RELATED"/>
    <property type="match status" value="1"/>
</dbReference>
<name>A0A1M4TDI3_9FIRM</name>
<dbReference type="InterPro" id="IPR005025">
    <property type="entry name" value="FMN_Rdtase-like_dom"/>
</dbReference>
<keyword evidence="5" id="KW-1185">Reference proteome</keyword>
<dbReference type="OrthoDB" id="9805976at2"/>
<reference evidence="4 5" key="1">
    <citation type="submission" date="2016-11" db="EMBL/GenBank/DDBJ databases">
        <authorList>
            <person name="Jaros S."/>
            <person name="Januszkiewicz K."/>
            <person name="Wedrychowicz H."/>
        </authorList>
    </citation>
    <scope>NUCLEOTIDE SEQUENCE [LARGE SCALE GENOMIC DNA]</scope>
    <source>
        <strain evidence="4 5">DSM 14828</strain>
    </source>
</reference>
<dbReference type="RefSeq" id="WP_073269459.1">
    <property type="nucleotide sequence ID" value="NZ_FQTU01000002.1"/>
</dbReference>
<proteinExistence type="predicted"/>
<protein>
    <submittedName>
        <fullName evidence="4">Multimeric flavodoxin WrbA</fullName>
    </submittedName>
</protein>
<keyword evidence="2" id="KW-0288">FMN</keyword>
<dbReference type="Pfam" id="PF03358">
    <property type="entry name" value="FMN_red"/>
    <property type="match status" value="1"/>
</dbReference>
<dbReference type="GO" id="GO:0016491">
    <property type="term" value="F:oxidoreductase activity"/>
    <property type="evidence" value="ECO:0007669"/>
    <property type="project" value="InterPro"/>
</dbReference>
<dbReference type="InterPro" id="IPR029039">
    <property type="entry name" value="Flavoprotein-like_sf"/>
</dbReference>